<dbReference type="OrthoDB" id="3632729at2759"/>
<protein>
    <recommendedName>
        <fullName evidence="3">Transcription factor domain-containing protein</fullName>
    </recommendedName>
</protein>
<dbReference type="AlphaFoldDB" id="A0A9P4UUD6"/>
<name>A0A9P4UUD6_9PEZI</name>
<dbReference type="EMBL" id="MU003767">
    <property type="protein sequence ID" value="KAF2725686.1"/>
    <property type="molecule type" value="Genomic_DNA"/>
</dbReference>
<reference evidence="1" key="1">
    <citation type="journal article" date="2020" name="Stud. Mycol.">
        <title>101 Dothideomycetes genomes: a test case for predicting lifestyles and emergence of pathogens.</title>
        <authorList>
            <person name="Haridas S."/>
            <person name="Albert R."/>
            <person name="Binder M."/>
            <person name="Bloem J."/>
            <person name="Labutti K."/>
            <person name="Salamov A."/>
            <person name="Andreopoulos B."/>
            <person name="Baker S."/>
            <person name="Barry K."/>
            <person name="Bills G."/>
            <person name="Bluhm B."/>
            <person name="Cannon C."/>
            <person name="Castanera R."/>
            <person name="Culley D."/>
            <person name="Daum C."/>
            <person name="Ezra D."/>
            <person name="Gonzalez J."/>
            <person name="Henrissat B."/>
            <person name="Kuo A."/>
            <person name="Liang C."/>
            <person name="Lipzen A."/>
            <person name="Lutzoni F."/>
            <person name="Magnuson J."/>
            <person name="Mondo S."/>
            <person name="Nolan M."/>
            <person name="Ohm R."/>
            <person name="Pangilinan J."/>
            <person name="Park H.-J."/>
            <person name="Ramirez L."/>
            <person name="Alfaro M."/>
            <person name="Sun H."/>
            <person name="Tritt A."/>
            <person name="Yoshinaga Y."/>
            <person name="Zwiers L.-H."/>
            <person name="Turgeon B."/>
            <person name="Goodwin S."/>
            <person name="Spatafora J."/>
            <person name="Crous P."/>
            <person name="Grigoriev I."/>
        </authorList>
    </citation>
    <scope>NUCLEOTIDE SEQUENCE</scope>
    <source>
        <strain evidence="1">CBS 116435</strain>
    </source>
</reference>
<sequence length="449" mass="50658">MLSDFLENHFPTAEAKASMAERKSYLRALPDVPISSPLLTVAIETLCLAHAGTKYMDSRLVHQSQASYGRVLHNLVKALDRPATQTQQQHHNAIIASILLLTLYNDPLPALDQNFDGWAAHYWGAQRYIESRGTSCLNFNQPFERLLLMNMRMPSLFIGVAQRSSIVFGKQEWIDYMDKRSYTARTLANLFNRTMRVPALLERTDRLLSQELDRQQLKSLCHDLCALLDDLLYWHKYEAGPSREDRIPLVDSSNLEAFDAGIEEHCFISSSSTFTTHFDFGTGHDRMKDDATLYWTFSLILNCILLRLLHFQPLTADYIAARTPGSILEDATHCATNMCRSIYSKSMENSLAVIAWVDLLVSLAQNFFEEIGAFKEFGWCQAARIATQLRLERVKATTARTLCRIADVAPGFAIVTQFKALKPLKVEFCPRAHINAGAPSRGCPVTGIT</sequence>
<evidence type="ECO:0008006" key="3">
    <source>
        <dbReference type="Google" id="ProtNLM"/>
    </source>
</evidence>
<dbReference type="PANTHER" id="PTHR38111">
    <property type="entry name" value="ZN(2)-C6 FUNGAL-TYPE DOMAIN-CONTAINING PROTEIN-RELATED"/>
    <property type="match status" value="1"/>
</dbReference>
<keyword evidence="2" id="KW-1185">Reference proteome</keyword>
<dbReference type="PANTHER" id="PTHR38111:SF2">
    <property type="entry name" value="FINGER DOMAIN PROTEIN, PUTATIVE (AFU_ORTHOLOGUE AFUA_1G01560)-RELATED"/>
    <property type="match status" value="1"/>
</dbReference>
<dbReference type="Proteomes" id="UP000799441">
    <property type="component" value="Unassembled WGS sequence"/>
</dbReference>
<proteinExistence type="predicted"/>
<gene>
    <name evidence="1" type="ORF">K431DRAFT_281052</name>
</gene>
<evidence type="ECO:0000313" key="1">
    <source>
        <dbReference type="EMBL" id="KAF2725686.1"/>
    </source>
</evidence>
<organism evidence="1 2">
    <name type="scientific">Polychaeton citri CBS 116435</name>
    <dbReference type="NCBI Taxonomy" id="1314669"/>
    <lineage>
        <taxon>Eukaryota</taxon>
        <taxon>Fungi</taxon>
        <taxon>Dikarya</taxon>
        <taxon>Ascomycota</taxon>
        <taxon>Pezizomycotina</taxon>
        <taxon>Dothideomycetes</taxon>
        <taxon>Dothideomycetidae</taxon>
        <taxon>Capnodiales</taxon>
        <taxon>Capnodiaceae</taxon>
        <taxon>Polychaeton</taxon>
    </lineage>
</organism>
<evidence type="ECO:0000313" key="2">
    <source>
        <dbReference type="Proteomes" id="UP000799441"/>
    </source>
</evidence>
<comment type="caution">
    <text evidence="1">The sequence shown here is derived from an EMBL/GenBank/DDBJ whole genome shotgun (WGS) entry which is preliminary data.</text>
</comment>
<accession>A0A9P4UUD6</accession>
<dbReference type="InterPro" id="IPR053178">
    <property type="entry name" value="Osmoadaptation_assoc"/>
</dbReference>